<dbReference type="InParanoid" id="A3GGX2"/>
<comment type="caution">
    <text evidence="5">The sequence shown here is derived from an EMBL/GenBank/DDBJ whole genome shotgun (WGS) entry which is preliminary data.</text>
</comment>
<dbReference type="Gene3D" id="2.130.10.30">
    <property type="entry name" value="Regulator of chromosome condensation 1/beta-lactamase-inhibitor protein II"/>
    <property type="match status" value="1"/>
</dbReference>
<dbReference type="PANTHER" id="PTHR22872:SF2">
    <property type="entry name" value="INHIBITOR OF BRUTON TYROSINE KINASE"/>
    <property type="match status" value="1"/>
</dbReference>
<dbReference type="KEGG" id="pic:PICST_51473"/>
<feature type="compositionally biased region" description="Polar residues" evidence="3">
    <location>
        <begin position="1228"/>
        <end position="1250"/>
    </location>
</feature>
<proteinExistence type="predicted"/>
<dbReference type="SUPFAM" id="SSF54695">
    <property type="entry name" value="POZ domain"/>
    <property type="match status" value="1"/>
</dbReference>
<sequence>MNRETSKSPTPGSGWNLAKLSKDDLTRRDLFGRTILHLLILSSRHDLIRNLIKNPDIKSVISLTDYENGWNCLHYAIFHKRLTCFKMLIEYFKNSSAKSNMLIANNTVLYDLLRCKDRNGATPIQLLDNDFKDLVWIPSYINEKNEYHLTQANSQENANEANEIESSNAEPTNAFVRSDPYEWTHSRGGSEIYMFGSNNNNQLGVGDSTNRSVPSRLAHSAFKSKKEEITAQDTYRKPRYKQVALSKNHSLIVTRDGELFSCGIGSRGRLGHGFEDLNNYYRFKKVEFFSDEYETKHVKEVAISNNHSLVLTSDNEVYSWGLNSFKQLGYESNNNANYNQKKGFLETFEANPTLVLGDLRKYSKPIIGISVSKVHSVAYSKNELFFWGLNVGQMGIPASDSNIEVKLHDTVFKGEIQGTPKMVSLKDDIKCLDTTELCTWLVTDKNDIHVYYNYQHFKLPKVPVKASSDKHFDLFKPTILTQVVKIKKIVSMNHEFCSLLLENGSVMTCTPNIRDIKNTKFTSVWKAYDHDMVVTDIDVSNDGSIVLCTRNGSVFIKSSHSNQRKNSMSEASLPIPVTKNKFKKIDNLNKVVRVCCDFNFLSFGFVRDDVDVFPLKLQKNDFFKDINYLSCLHESDFSRKQEQLLKVDHKFHTYISNFIYPDSSVEDVDNDGECSKSCSRYHAKFDSSKNKRPKVEETLDLISDSDDQQLANSVILEGGVLCGDFSDEAFSESNKGYDCKITFAQYKGISLGIHKKIFEVRSKVFERIFNPKEVDELFEHGNFVSKYNSGNSVLHIESKIEIESVLLLIHSIYTSKTLDLWKNYSSMHSYPSHLKKIFSEYTMLLDIFKVSNSFKAAHGCSELLKTFQKMIDNSGDVIIRLNDGEMRCHSYILRTRSAFFETVLSPRWDTMENKELDFSGLSRAQFSVILKHLYGYNDYAVFDSMKLSFSESDEFVNELLEMIEIADELLLFQLKALCQVVISDFISLDNVILLLVHADYLSAPKLFKNCCWYIHNNLEILLFDTSFKDLPLEIIEKLESQIKYFENCKILDFANEKGDYLINLYMNNMPLFNEFFISDRKGFMAFEPLIDVKYENKKIAKDAAAKRRKSRKSSNVVSSEINDFRTNISPKEKENLEKWQAIDDSHDSSGEFELVINRSRQKKVDFSSPSPTPPNSNPTSRTSSVSNVSQIIPKAAITTTKPVAIPVPSKTVMTGLSPYSNWASKSSGSSILSDRFQQPSLGKSVESGSSPEWPKKTSKVKIGPVMKLSQKERKKMAAAAAAAELKEVNVPKKETSSPVNPWGLLPTTPIVPTSTAESVKVLPILGSSNSSNQDKASSKKKSNKTTTETSTATSNVNSLPLASALSSSCTLNSSTSYNSVYSTPSLTEVMIEESLRVEREKLQESERKTLAEVQKEQEFAKWWEEESLRVQKQMSMDSGSSNNKSKPK</sequence>
<dbReference type="Gene3D" id="3.30.710.10">
    <property type="entry name" value="Potassium Channel Kv1.1, Chain A"/>
    <property type="match status" value="1"/>
</dbReference>
<evidence type="ECO:0000256" key="3">
    <source>
        <dbReference type="SAM" id="MobiDB-lite"/>
    </source>
</evidence>
<dbReference type="GeneID" id="4851521"/>
<dbReference type="EMBL" id="AAVQ01000001">
    <property type="protein sequence ID" value="EAZ63995.2"/>
    <property type="molecule type" value="Genomic_DNA"/>
</dbReference>
<dbReference type="PROSITE" id="PS50012">
    <property type="entry name" value="RCC1_3"/>
    <property type="match status" value="3"/>
</dbReference>
<dbReference type="SUPFAM" id="SSF48403">
    <property type="entry name" value="Ankyrin repeat"/>
    <property type="match status" value="1"/>
</dbReference>
<dbReference type="Proteomes" id="UP000002258">
    <property type="component" value="Chromosome 1"/>
</dbReference>
<keyword evidence="6" id="KW-1185">Reference proteome</keyword>
<reference evidence="5 6" key="1">
    <citation type="journal article" date="2007" name="Nat. Biotechnol.">
        <title>Genome sequence of the lignocellulose-bioconverting and xylose-fermenting yeast Pichia stipitis.</title>
        <authorList>
            <person name="Jeffries T.W."/>
            <person name="Grigoriev I.V."/>
            <person name="Grimwood J."/>
            <person name="Laplaza J.M."/>
            <person name="Aerts A."/>
            <person name="Salamov A."/>
            <person name="Schmutz J."/>
            <person name="Lindquist E."/>
            <person name="Dehal P."/>
            <person name="Shapiro H."/>
            <person name="Jin Y.S."/>
            <person name="Passoth V."/>
            <person name="Richardson P.M."/>
        </authorList>
    </citation>
    <scope>NUCLEOTIDE SEQUENCE [LARGE SCALE GENOMIC DNA]</scope>
    <source>
        <strain evidence="6">ATCC 58785 / CBS 6054 / NBRC 10063 / NRRL Y-11545</strain>
    </source>
</reference>
<dbReference type="InterPro" id="IPR051625">
    <property type="entry name" value="Signaling_Regulatory_Domain"/>
</dbReference>
<dbReference type="InterPro" id="IPR000408">
    <property type="entry name" value="Reg_chr_condens"/>
</dbReference>
<accession>A3GGX2</accession>
<dbReference type="InterPro" id="IPR000210">
    <property type="entry name" value="BTB/POZ_dom"/>
</dbReference>
<evidence type="ECO:0000313" key="6">
    <source>
        <dbReference type="Proteomes" id="UP000002258"/>
    </source>
</evidence>
<dbReference type="eggNOG" id="KOG0783">
    <property type="taxonomic scope" value="Eukaryota"/>
</dbReference>
<dbReference type="SUPFAM" id="SSF50985">
    <property type="entry name" value="RCC1/BLIP-II"/>
    <property type="match status" value="1"/>
</dbReference>
<feature type="domain" description="BTB" evidence="4">
    <location>
        <begin position="875"/>
        <end position="934"/>
    </location>
</feature>
<feature type="repeat" description="RCC1" evidence="2">
    <location>
        <begin position="257"/>
        <end position="314"/>
    </location>
</feature>
<dbReference type="RefSeq" id="XP_001388018.2">
    <property type="nucleotide sequence ID" value="XM_001387981.1"/>
</dbReference>
<dbReference type="Pfam" id="PF13540">
    <property type="entry name" value="RCC1_2"/>
    <property type="match status" value="2"/>
</dbReference>
<evidence type="ECO:0000259" key="4">
    <source>
        <dbReference type="PROSITE" id="PS50097"/>
    </source>
</evidence>
<feature type="repeat" description="RCC1" evidence="2">
    <location>
        <begin position="315"/>
        <end position="382"/>
    </location>
</feature>
<feature type="compositionally biased region" description="Low complexity" evidence="3">
    <location>
        <begin position="1344"/>
        <end position="1357"/>
    </location>
</feature>
<dbReference type="HOGENOM" id="CLU_004619_0_0_1"/>
<protein>
    <recommendedName>
        <fullName evidence="4">BTB domain-containing protein</fullName>
    </recommendedName>
</protein>
<feature type="region of interest" description="Disordered" evidence="3">
    <location>
        <begin position="1228"/>
        <end position="1257"/>
    </location>
</feature>
<dbReference type="SMART" id="SM00248">
    <property type="entry name" value="ANK"/>
    <property type="match status" value="2"/>
</dbReference>
<dbReference type="Pfam" id="PF00415">
    <property type="entry name" value="RCC1"/>
    <property type="match status" value="1"/>
</dbReference>
<dbReference type="OMA" id="FEFVLRY"/>
<dbReference type="PANTHER" id="PTHR22872">
    <property type="entry name" value="BTK-BINDING PROTEIN-RELATED"/>
    <property type="match status" value="1"/>
</dbReference>
<dbReference type="InterPro" id="IPR011333">
    <property type="entry name" value="SKP1/BTB/POZ_sf"/>
</dbReference>
<name>A3GGX2_PICST</name>
<dbReference type="PROSITE" id="PS50097">
    <property type="entry name" value="BTB"/>
    <property type="match status" value="1"/>
</dbReference>
<feature type="region of interest" description="Disordered" evidence="3">
    <location>
        <begin position="1324"/>
        <end position="1357"/>
    </location>
</feature>
<feature type="compositionally biased region" description="Low complexity" evidence="3">
    <location>
        <begin position="1177"/>
        <end position="1187"/>
    </location>
</feature>
<dbReference type="CDD" id="cd14733">
    <property type="entry name" value="BACK"/>
    <property type="match status" value="1"/>
</dbReference>
<dbReference type="OrthoDB" id="1893551at2759"/>
<feature type="non-terminal residue" evidence="5">
    <location>
        <position position="1448"/>
    </location>
</feature>
<keyword evidence="1" id="KW-0677">Repeat</keyword>
<organism evidence="5 6">
    <name type="scientific">Scheffersomyces stipitis (strain ATCC 58785 / CBS 6054 / NBRC 10063 / NRRL Y-11545)</name>
    <name type="common">Yeast</name>
    <name type="synonym">Pichia stipitis</name>
    <dbReference type="NCBI Taxonomy" id="322104"/>
    <lineage>
        <taxon>Eukaryota</taxon>
        <taxon>Fungi</taxon>
        <taxon>Dikarya</taxon>
        <taxon>Ascomycota</taxon>
        <taxon>Saccharomycotina</taxon>
        <taxon>Pichiomycetes</taxon>
        <taxon>Debaryomycetaceae</taxon>
        <taxon>Scheffersomyces</taxon>
    </lineage>
</organism>
<dbReference type="InterPro" id="IPR002110">
    <property type="entry name" value="Ankyrin_rpt"/>
</dbReference>
<dbReference type="STRING" id="322104.A3GGX2"/>
<dbReference type="Pfam" id="PF12796">
    <property type="entry name" value="Ank_2"/>
    <property type="match status" value="1"/>
</dbReference>
<evidence type="ECO:0000313" key="5">
    <source>
        <dbReference type="EMBL" id="EAZ63995.2"/>
    </source>
</evidence>
<dbReference type="InterPro" id="IPR036770">
    <property type="entry name" value="Ankyrin_rpt-contain_sf"/>
</dbReference>
<dbReference type="InterPro" id="IPR009091">
    <property type="entry name" value="RCC1/BLIP-II"/>
</dbReference>
<evidence type="ECO:0000256" key="1">
    <source>
        <dbReference type="ARBA" id="ARBA00022737"/>
    </source>
</evidence>
<gene>
    <name evidence="5" type="ORF">PICST_51473</name>
</gene>
<evidence type="ECO:0000256" key="2">
    <source>
        <dbReference type="PROSITE-ProRule" id="PRU00235"/>
    </source>
</evidence>
<dbReference type="Gene3D" id="1.25.40.20">
    <property type="entry name" value="Ankyrin repeat-containing domain"/>
    <property type="match status" value="1"/>
</dbReference>
<feature type="repeat" description="RCC1" evidence="2">
    <location>
        <begin position="190"/>
        <end position="256"/>
    </location>
</feature>
<feature type="region of interest" description="Disordered" evidence="3">
    <location>
        <begin position="1161"/>
        <end position="1187"/>
    </location>
</feature>